<gene>
    <name evidence="1" type="ORF">MNBD_GAMMA08-2450</name>
</gene>
<name>A0A3B0X7X3_9ZZZZ</name>
<proteinExistence type="predicted"/>
<dbReference type="AlphaFoldDB" id="A0A3B0X7X3"/>
<dbReference type="EMBL" id="UOFH01000157">
    <property type="protein sequence ID" value="VAW60660.1"/>
    <property type="molecule type" value="Genomic_DNA"/>
</dbReference>
<reference evidence="1" key="1">
    <citation type="submission" date="2018-06" db="EMBL/GenBank/DDBJ databases">
        <authorList>
            <person name="Zhirakovskaya E."/>
        </authorList>
    </citation>
    <scope>NUCLEOTIDE SEQUENCE</scope>
</reference>
<protein>
    <submittedName>
        <fullName evidence="1">Uncharacterized protein</fullName>
    </submittedName>
</protein>
<evidence type="ECO:0000313" key="1">
    <source>
        <dbReference type="EMBL" id="VAW60660.1"/>
    </source>
</evidence>
<organism evidence="1">
    <name type="scientific">hydrothermal vent metagenome</name>
    <dbReference type="NCBI Taxonomy" id="652676"/>
    <lineage>
        <taxon>unclassified sequences</taxon>
        <taxon>metagenomes</taxon>
        <taxon>ecological metagenomes</taxon>
    </lineage>
</organism>
<sequence>MYSLQINSFFSRLLKNNPVYSLWVWGKRLRVSCRLFVSGVSNGLGKSRVSFM</sequence>
<accession>A0A3B0X7X3</accession>